<gene>
    <name evidence="2" type="ORF">FDA94_19715</name>
</gene>
<feature type="signal peptide" evidence="1">
    <location>
        <begin position="1"/>
        <end position="20"/>
    </location>
</feature>
<evidence type="ECO:0000313" key="3">
    <source>
        <dbReference type="Proteomes" id="UP000308705"/>
    </source>
</evidence>
<reference evidence="2 3" key="1">
    <citation type="submission" date="2019-04" db="EMBL/GenBank/DDBJ databases">
        <title>Herbidospora sp. NEAU-GS14.nov., a novel actinomycete isolated from soil.</title>
        <authorList>
            <person name="Han L."/>
        </authorList>
    </citation>
    <scope>NUCLEOTIDE SEQUENCE [LARGE SCALE GENOMIC DNA]</scope>
    <source>
        <strain evidence="2 3">NEAU-GS14</strain>
    </source>
</reference>
<evidence type="ECO:0008006" key="4">
    <source>
        <dbReference type="Google" id="ProtNLM"/>
    </source>
</evidence>
<organism evidence="2 3">
    <name type="scientific">Herbidospora galbida</name>
    <dbReference type="NCBI Taxonomy" id="2575442"/>
    <lineage>
        <taxon>Bacteria</taxon>
        <taxon>Bacillati</taxon>
        <taxon>Actinomycetota</taxon>
        <taxon>Actinomycetes</taxon>
        <taxon>Streptosporangiales</taxon>
        <taxon>Streptosporangiaceae</taxon>
        <taxon>Herbidospora</taxon>
    </lineage>
</organism>
<dbReference type="RefSeq" id="WP_137248540.1">
    <property type="nucleotide sequence ID" value="NZ_SZQA01000018.1"/>
</dbReference>
<feature type="chain" id="PRO_5039714632" description="Lipoprotein" evidence="1">
    <location>
        <begin position="21"/>
        <end position="119"/>
    </location>
</feature>
<sequence length="119" mass="11926">MRSIALLGLALALAACGTVAGEAPGARTGDPVNAAACLEFALAADDLRATARVTKGELRAALRHMDRAVQAANGDVAPLMDDAVLAAEAADPTALATALAAVEGVCRRVGTPIEVPFGY</sequence>
<comment type="caution">
    <text evidence="2">The sequence shown here is derived from an EMBL/GenBank/DDBJ whole genome shotgun (WGS) entry which is preliminary data.</text>
</comment>
<dbReference type="AlphaFoldDB" id="A0A4U3MGQ7"/>
<proteinExistence type="predicted"/>
<dbReference type="EMBL" id="SZQA01000018">
    <property type="protein sequence ID" value="TKK87016.1"/>
    <property type="molecule type" value="Genomic_DNA"/>
</dbReference>
<name>A0A4U3MGQ7_9ACTN</name>
<keyword evidence="3" id="KW-1185">Reference proteome</keyword>
<keyword evidence="1" id="KW-0732">Signal</keyword>
<evidence type="ECO:0000256" key="1">
    <source>
        <dbReference type="SAM" id="SignalP"/>
    </source>
</evidence>
<evidence type="ECO:0000313" key="2">
    <source>
        <dbReference type="EMBL" id="TKK87016.1"/>
    </source>
</evidence>
<accession>A0A4U3MGQ7</accession>
<dbReference type="PROSITE" id="PS51257">
    <property type="entry name" value="PROKAR_LIPOPROTEIN"/>
    <property type="match status" value="1"/>
</dbReference>
<protein>
    <recommendedName>
        <fullName evidence="4">Lipoprotein</fullName>
    </recommendedName>
</protein>
<dbReference type="Proteomes" id="UP000308705">
    <property type="component" value="Unassembled WGS sequence"/>
</dbReference>